<feature type="non-terminal residue" evidence="1">
    <location>
        <position position="1"/>
    </location>
</feature>
<reference evidence="1 2" key="1">
    <citation type="journal article" date="2018" name="Front. Plant Sci.">
        <title>Red Clover (Trifolium pratense) and Zigzag Clover (T. medium) - A Picture of Genomic Similarities and Differences.</title>
        <authorList>
            <person name="Dluhosova J."/>
            <person name="Istvanek J."/>
            <person name="Nedelnik J."/>
            <person name="Repkova J."/>
        </authorList>
    </citation>
    <scope>NUCLEOTIDE SEQUENCE [LARGE SCALE GENOMIC DNA]</scope>
    <source>
        <strain evidence="2">cv. 10/8</strain>
        <tissue evidence="1">Leaf</tissue>
    </source>
</reference>
<organism evidence="1 2">
    <name type="scientific">Trifolium medium</name>
    <dbReference type="NCBI Taxonomy" id="97028"/>
    <lineage>
        <taxon>Eukaryota</taxon>
        <taxon>Viridiplantae</taxon>
        <taxon>Streptophyta</taxon>
        <taxon>Embryophyta</taxon>
        <taxon>Tracheophyta</taxon>
        <taxon>Spermatophyta</taxon>
        <taxon>Magnoliopsida</taxon>
        <taxon>eudicotyledons</taxon>
        <taxon>Gunneridae</taxon>
        <taxon>Pentapetalae</taxon>
        <taxon>rosids</taxon>
        <taxon>fabids</taxon>
        <taxon>Fabales</taxon>
        <taxon>Fabaceae</taxon>
        <taxon>Papilionoideae</taxon>
        <taxon>50 kb inversion clade</taxon>
        <taxon>NPAAA clade</taxon>
        <taxon>Hologalegina</taxon>
        <taxon>IRL clade</taxon>
        <taxon>Trifolieae</taxon>
        <taxon>Trifolium</taxon>
    </lineage>
</organism>
<dbReference type="EMBL" id="LXQA010162773">
    <property type="protein sequence ID" value="MCI27989.1"/>
    <property type="molecule type" value="Genomic_DNA"/>
</dbReference>
<proteinExistence type="predicted"/>
<accession>A0A392QVF1</accession>
<evidence type="ECO:0000313" key="1">
    <source>
        <dbReference type="EMBL" id="MCI27989.1"/>
    </source>
</evidence>
<keyword evidence="2" id="KW-1185">Reference proteome</keyword>
<protein>
    <submittedName>
        <fullName evidence="1">Uncharacterized protein</fullName>
    </submittedName>
</protein>
<evidence type="ECO:0000313" key="2">
    <source>
        <dbReference type="Proteomes" id="UP000265520"/>
    </source>
</evidence>
<dbReference type="AlphaFoldDB" id="A0A392QVF1"/>
<comment type="caution">
    <text evidence="1">The sequence shown here is derived from an EMBL/GenBank/DDBJ whole genome shotgun (WGS) entry which is preliminary data.</text>
</comment>
<dbReference type="Proteomes" id="UP000265520">
    <property type="component" value="Unassembled WGS sequence"/>
</dbReference>
<sequence>VPEHGGTEDHAMHSWMAEISVMPC</sequence>
<name>A0A392QVF1_9FABA</name>